<sequence length="210" mass="23193">MPSSLLPSSSAAHVNKKRLLYTVQEPFYVAQATDNLFFLFIPLLFFYTEKKGGFVVRFLFSVLCISIIPLFLFGCAPASSQATFSSSETSSSSEPESESESFSSTLDPSEEGYIAGNSHGFTDGRSDGFDAGTSDGAQIPSESLDFGDTYESGYTVGYNRAYAKWWLTGYLEAYLSQHPEIDEYDLIDDVIRCFPDADVSDMTDYLRSAQ</sequence>
<dbReference type="AlphaFoldDB" id="E2ZI87"/>
<evidence type="ECO:0000313" key="3">
    <source>
        <dbReference type="EMBL" id="EFQ07073.1"/>
    </source>
</evidence>
<feature type="region of interest" description="Disordered" evidence="1">
    <location>
        <begin position="84"/>
        <end position="107"/>
    </location>
</feature>
<gene>
    <name evidence="3" type="ORF">HMPREF9436_01378</name>
</gene>
<dbReference type="Proteomes" id="UP000006028">
    <property type="component" value="Unassembled WGS sequence"/>
</dbReference>
<dbReference type="HOGENOM" id="CLU_1308589_0_0_9"/>
<evidence type="ECO:0000256" key="2">
    <source>
        <dbReference type="SAM" id="Phobius"/>
    </source>
</evidence>
<evidence type="ECO:0000256" key="1">
    <source>
        <dbReference type="SAM" id="MobiDB-lite"/>
    </source>
</evidence>
<proteinExistence type="predicted"/>
<keyword evidence="2" id="KW-0472">Membrane</keyword>
<dbReference type="EMBL" id="AECU01000117">
    <property type="protein sequence ID" value="EFQ07073.1"/>
    <property type="molecule type" value="Genomic_DNA"/>
</dbReference>
<name>E2ZI87_9FIRM</name>
<keyword evidence="2" id="KW-1133">Transmembrane helix</keyword>
<comment type="caution">
    <text evidence="3">The sequence shown here is derived from an EMBL/GenBank/DDBJ whole genome shotgun (WGS) entry which is preliminary data.</text>
</comment>
<feature type="transmembrane region" description="Helical" evidence="2">
    <location>
        <begin position="27"/>
        <end position="47"/>
    </location>
</feature>
<feature type="transmembrane region" description="Helical" evidence="2">
    <location>
        <begin position="54"/>
        <end position="74"/>
    </location>
</feature>
<reference evidence="3 4" key="1">
    <citation type="submission" date="2010-08" db="EMBL/GenBank/DDBJ databases">
        <authorList>
            <person name="Weinstock G."/>
            <person name="Sodergren E."/>
            <person name="Clifton S."/>
            <person name="Fulton L."/>
            <person name="Fulton B."/>
            <person name="Courtney L."/>
            <person name="Fronick C."/>
            <person name="Harrison M."/>
            <person name="Strong C."/>
            <person name="Farmer C."/>
            <person name="Delahaunty K."/>
            <person name="Markovic C."/>
            <person name="Hall O."/>
            <person name="Minx P."/>
            <person name="Tomlinson C."/>
            <person name="Mitreva M."/>
            <person name="Hou S."/>
            <person name="Chen J."/>
            <person name="Wollam A."/>
            <person name="Pepin K.H."/>
            <person name="Johnson M."/>
            <person name="Bhonagiri V."/>
            <person name="Zhang X."/>
            <person name="Suruliraj S."/>
            <person name="Warren W."/>
            <person name="Chinwalla A."/>
            <person name="Mardis E.R."/>
            <person name="Wilson R.K."/>
        </authorList>
    </citation>
    <scope>NUCLEOTIDE SEQUENCE [LARGE SCALE GENOMIC DNA]</scope>
    <source>
        <strain evidence="3 4">KLE1255</strain>
    </source>
</reference>
<dbReference type="STRING" id="748224.HMPREF9436_01378"/>
<dbReference type="BioCyc" id="FCF748224-HMP:GTSS-61-MONOMER"/>
<keyword evidence="2" id="KW-0812">Transmembrane</keyword>
<organism evidence="3 4">
    <name type="scientific">Faecalibacterium cf. prausnitzii KLE1255</name>
    <dbReference type="NCBI Taxonomy" id="748224"/>
    <lineage>
        <taxon>Bacteria</taxon>
        <taxon>Bacillati</taxon>
        <taxon>Bacillota</taxon>
        <taxon>Clostridia</taxon>
        <taxon>Eubacteriales</taxon>
        <taxon>Oscillospiraceae</taxon>
        <taxon>Faecalibacterium</taxon>
    </lineage>
</organism>
<feature type="compositionally biased region" description="Low complexity" evidence="1">
    <location>
        <begin position="84"/>
        <end position="104"/>
    </location>
</feature>
<protein>
    <submittedName>
        <fullName evidence="3">Uncharacterized protein</fullName>
    </submittedName>
</protein>
<evidence type="ECO:0000313" key="4">
    <source>
        <dbReference type="Proteomes" id="UP000006028"/>
    </source>
</evidence>
<accession>E2ZI87</accession>